<proteinExistence type="predicted"/>
<dbReference type="EMBL" id="CM047749">
    <property type="protein sequence ID" value="KAJ0010343.1"/>
    <property type="molecule type" value="Genomic_DNA"/>
</dbReference>
<evidence type="ECO:0000313" key="2">
    <source>
        <dbReference type="Proteomes" id="UP001163603"/>
    </source>
</evidence>
<sequence length="88" mass="10309">MQMNSEEEEHQETSSRNSSLLNLATVLGRCSIVCAFRHMPDLRYNSSRELQVPIYILARHCDARKKESRISREEERKRKEEKKGKTGT</sequence>
<comment type="caution">
    <text evidence="1">The sequence shown here is derived from an EMBL/GenBank/DDBJ whole genome shotgun (WGS) entry which is preliminary data.</text>
</comment>
<evidence type="ECO:0000313" key="1">
    <source>
        <dbReference type="EMBL" id="KAJ0010343.1"/>
    </source>
</evidence>
<gene>
    <name evidence="1" type="ORF">Pint_34253</name>
</gene>
<reference evidence="2" key="1">
    <citation type="journal article" date="2023" name="G3 (Bethesda)">
        <title>Genome assembly and association tests identify interacting loci associated with vigor, precocity, and sex in interspecific pistachio rootstocks.</title>
        <authorList>
            <person name="Palmer W."/>
            <person name="Jacygrad E."/>
            <person name="Sagayaradj S."/>
            <person name="Cavanaugh K."/>
            <person name="Han R."/>
            <person name="Bertier L."/>
            <person name="Beede B."/>
            <person name="Kafkas S."/>
            <person name="Golino D."/>
            <person name="Preece J."/>
            <person name="Michelmore R."/>
        </authorList>
    </citation>
    <scope>NUCLEOTIDE SEQUENCE [LARGE SCALE GENOMIC DNA]</scope>
</reference>
<dbReference type="Proteomes" id="UP001163603">
    <property type="component" value="Chromosome 14"/>
</dbReference>
<keyword evidence="2" id="KW-1185">Reference proteome</keyword>
<name>A0ACC0X4K1_9ROSI</name>
<protein>
    <submittedName>
        <fullName evidence="1">Uncharacterized protein</fullName>
    </submittedName>
</protein>
<accession>A0ACC0X4K1</accession>
<organism evidence="1 2">
    <name type="scientific">Pistacia integerrima</name>
    <dbReference type="NCBI Taxonomy" id="434235"/>
    <lineage>
        <taxon>Eukaryota</taxon>
        <taxon>Viridiplantae</taxon>
        <taxon>Streptophyta</taxon>
        <taxon>Embryophyta</taxon>
        <taxon>Tracheophyta</taxon>
        <taxon>Spermatophyta</taxon>
        <taxon>Magnoliopsida</taxon>
        <taxon>eudicotyledons</taxon>
        <taxon>Gunneridae</taxon>
        <taxon>Pentapetalae</taxon>
        <taxon>rosids</taxon>
        <taxon>malvids</taxon>
        <taxon>Sapindales</taxon>
        <taxon>Anacardiaceae</taxon>
        <taxon>Pistacia</taxon>
    </lineage>
</organism>